<evidence type="ECO:0000313" key="3">
    <source>
        <dbReference type="Proteomes" id="UP001321421"/>
    </source>
</evidence>
<evidence type="ECO:0000313" key="2">
    <source>
        <dbReference type="EMBL" id="BDZ56812.1"/>
    </source>
</evidence>
<keyword evidence="3" id="KW-1185">Reference proteome</keyword>
<reference evidence="3" key="1">
    <citation type="journal article" date="2019" name="Int. J. Syst. Evol. Microbiol.">
        <title>The Global Catalogue of Microorganisms (GCM) 10K type strain sequencing project: providing services to taxonomists for standard genome sequencing and annotation.</title>
        <authorList>
            <consortium name="The Broad Institute Genomics Platform"/>
            <consortium name="The Broad Institute Genome Sequencing Center for Infectious Disease"/>
            <person name="Wu L."/>
            <person name="Ma J."/>
        </authorList>
    </citation>
    <scope>NUCLEOTIDE SEQUENCE [LARGE SCALE GENOMIC DNA]</scope>
    <source>
        <strain evidence="3">NBRC 110608</strain>
    </source>
</reference>
<dbReference type="RefSeq" id="WP_289232196.1">
    <property type="nucleotide sequence ID" value="NZ_AP027735.1"/>
</dbReference>
<feature type="transmembrane region" description="Helical" evidence="1">
    <location>
        <begin position="117"/>
        <end position="139"/>
    </location>
</feature>
<evidence type="ECO:0008006" key="4">
    <source>
        <dbReference type="Google" id="ProtNLM"/>
    </source>
</evidence>
<sequence>MPDSAGPLLGLLLAAPWLVWSTYRLLRMLFSWWRRRRWEPVPATIIGVEFREGSYEGTLPQQDRTIVTYRYRAFTEYYRGRAPYHRDMPPVEGDQIRVHVDPRQHDRSILDTEDSRLWRAVTLLVVMAASSTMLLLAVANWQ</sequence>
<keyword evidence="1" id="KW-0812">Transmembrane</keyword>
<protein>
    <recommendedName>
        <fullName evidence="4">DUF3592 domain-containing protein</fullName>
    </recommendedName>
</protein>
<gene>
    <name evidence="2" type="ORF">GCM10025872_04690</name>
</gene>
<dbReference type="EMBL" id="AP027735">
    <property type="protein sequence ID" value="BDZ56812.1"/>
    <property type="molecule type" value="Genomic_DNA"/>
</dbReference>
<accession>A0ABN6YH87</accession>
<keyword evidence="1" id="KW-0472">Membrane</keyword>
<keyword evidence="1" id="KW-1133">Transmembrane helix</keyword>
<evidence type="ECO:0000256" key="1">
    <source>
        <dbReference type="SAM" id="Phobius"/>
    </source>
</evidence>
<proteinExistence type="predicted"/>
<feature type="transmembrane region" description="Helical" evidence="1">
    <location>
        <begin position="6"/>
        <end position="26"/>
    </location>
</feature>
<dbReference type="Proteomes" id="UP001321421">
    <property type="component" value="Chromosome"/>
</dbReference>
<organism evidence="2 3">
    <name type="scientific">Barrientosiimonas endolithica</name>
    <dbReference type="NCBI Taxonomy" id="1535208"/>
    <lineage>
        <taxon>Bacteria</taxon>
        <taxon>Bacillati</taxon>
        <taxon>Actinomycetota</taxon>
        <taxon>Actinomycetes</taxon>
        <taxon>Micrococcales</taxon>
        <taxon>Dermacoccaceae</taxon>
        <taxon>Barrientosiimonas</taxon>
    </lineage>
</organism>
<name>A0ABN6YH87_9MICO</name>